<protein>
    <submittedName>
        <fullName evidence="1">Uncharacterized protein</fullName>
    </submittedName>
</protein>
<name>A0ABT0REG9_9SPHN</name>
<dbReference type="RefSeq" id="WP_249867623.1">
    <property type="nucleotide sequence ID" value="NZ_JAMGBC010000001.1"/>
</dbReference>
<dbReference type="EMBL" id="JAMGBC010000001">
    <property type="protein sequence ID" value="MCL6678682.1"/>
    <property type="molecule type" value="Genomic_DNA"/>
</dbReference>
<dbReference type="Proteomes" id="UP001165343">
    <property type="component" value="Unassembled WGS sequence"/>
</dbReference>
<sequence length="60" mass="7273">MPHRRGSFHEDWNDLLTRFAHRRKHDEPRAMLLDKAQEEARQTGRDFDPHHALFERAHSD</sequence>
<accession>A0ABT0REG9</accession>
<gene>
    <name evidence="1" type="ORF">LZ519_05025</name>
</gene>
<proteinExistence type="predicted"/>
<reference evidence="1" key="1">
    <citation type="submission" date="2022-05" db="EMBL/GenBank/DDBJ databases">
        <authorList>
            <person name="Jo J.-H."/>
            <person name="Im W.-T."/>
        </authorList>
    </citation>
    <scope>NUCLEOTIDE SEQUENCE</scope>
    <source>
        <strain evidence="1">RG327</strain>
    </source>
</reference>
<evidence type="ECO:0000313" key="1">
    <source>
        <dbReference type="EMBL" id="MCL6678682.1"/>
    </source>
</evidence>
<comment type="caution">
    <text evidence="1">The sequence shown here is derived from an EMBL/GenBank/DDBJ whole genome shotgun (WGS) entry which is preliminary data.</text>
</comment>
<keyword evidence="2" id="KW-1185">Reference proteome</keyword>
<organism evidence="1 2">
    <name type="scientific">Sphingomonas anseongensis</name>
    <dbReference type="NCBI Taxonomy" id="2908207"/>
    <lineage>
        <taxon>Bacteria</taxon>
        <taxon>Pseudomonadati</taxon>
        <taxon>Pseudomonadota</taxon>
        <taxon>Alphaproteobacteria</taxon>
        <taxon>Sphingomonadales</taxon>
        <taxon>Sphingomonadaceae</taxon>
        <taxon>Sphingomonas</taxon>
    </lineage>
</organism>
<evidence type="ECO:0000313" key="2">
    <source>
        <dbReference type="Proteomes" id="UP001165343"/>
    </source>
</evidence>